<gene>
    <name evidence="1" type="ORF">MPOCJGCO_3709</name>
</gene>
<protein>
    <recommendedName>
        <fullName evidence="3">FkbM family methyltransferase</fullName>
    </recommendedName>
</protein>
<proteinExistence type="predicted"/>
<evidence type="ECO:0008006" key="3">
    <source>
        <dbReference type="Google" id="ProtNLM"/>
    </source>
</evidence>
<dbReference type="Proteomes" id="UP001055057">
    <property type="component" value="Unassembled WGS sequence"/>
</dbReference>
<dbReference type="InterPro" id="IPR029063">
    <property type="entry name" value="SAM-dependent_MTases_sf"/>
</dbReference>
<keyword evidence="2" id="KW-1185">Reference proteome</keyword>
<dbReference type="Gene3D" id="3.40.50.150">
    <property type="entry name" value="Vaccinia Virus protein VP39"/>
    <property type="match status" value="1"/>
</dbReference>
<sequence length="265" mass="29185">MDLHELAAKHLRKAIQDGALDSPAGLNQCLRALAIWRSKLIDNQIIARHGLTVQNGPFAGMVFLNRSAEGCLAPKLLGCYEAPLHPFLMEVTDSAFDTIIDIGSAEGYYAVGLARRTTTTRVLAHDTNPIAQDAVRELAALNGVADRIETGGEFQGADFALHAGGRTLVVMDIEGGEDALLRPDLYSALAGMSVLVECHDIFKPGLCETIAERFRATHHVRRVDEQLTPPALPDWFEQTTHLDRLLAMWEWRSGATPWLVMKPRR</sequence>
<dbReference type="EMBL" id="BPRB01000227">
    <property type="protein sequence ID" value="GJE61587.1"/>
    <property type="molecule type" value="Genomic_DNA"/>
</dbReference>
<evidence type="ECO:0000313" key="1">
    <source>
        <dbReference type="EMBL" id="GJE61587.1"/>
    </source>
</evidence>
<reference evidence="1" key="1">
    <citation type="journal article" date="2021" name="Front. Microbiol.">
        <title>Comprehensive Comparative Genomics and Phenotyping of Methylobacterium Species.</title>
        <authorList>
            <person name="Alessa O."/>
            <person name="Ogura Y."/>
            <person name="Fujitani Y."/>
            <person name="Takami H."/>
            <person name="Hayashi T."/>
            <person name="Sahin N."/>
            <person name="Tani A."/>
        </authorList>
    </citation>
    <scope>NUCLEOTIDE SEQUENCE</scope>
    <source>
        <strain evidence="1">DSM 23632</strain>
    </source>
</reference>
<name>A0ABQ4U436_9HYPH</name>
<accession>A0ABQ4U436</accession>
<dbReference type="RefSeq" id="WP_238184148.1">
    <property type="nucleotide sequence ID" value="NZ_BPRB01000227.1"/>
</dbReference>
<dbReference type="SUPFAM" id="SSF53335">
    <property type="entry name" value="S-adenosyl-L-methionine-dependent methyltransferases"/>
    <property type="match status" value="1"/>
</dbReference>
<evidence type="ECO:0000313" key="2">
    <source>
        <dbReference type="Proteomes" id="UP001055057"/>
    </source>
</evidence>
<organism evidence="1 2">
    <name type="scientific">Methylobacterium trifolii</name>
    <dbReference type="NCBI Taxonomy" id="1003092"/>
    <lineage>
        <taxon>Bacteria</taxon>
        <taxon>Pseudomonadati</taxon>
        <taxon>Pseudomonadota</taxon>
        <taxon>Alphaproteobacteria</taxon>
        <taxon>Hyphomicrobiales</taxon>
        <taxon>Methylobacteriaceae</taxon>
        <taxon>Methylobacterium</taxon>
    </lineage>
</organism>
<comment type="caution">
    <text evidence="1">The sequence shown here is derived from an EMBL/GenBank/DDBJ whole genome shotgun (WGS) entry which is preliminary data.</text>
</comment>
<reference evidence="1" key="2">
    <citation type="submission" date="2021-08" db="EMBL/GenBank/DDBJ databases">
        <authorList>
            <person name="Tani A."/>
            <person name="Ola A."/>
            <person name="Ogura Y."/>
            <person name="Katsura K."/>
            <person name="Hayashi T."/>
        </authorList>
    </citation>
    <scope>NUCLEOTIDE SEQUENCE</scope>
    <source>
        <strain evidence="1">DSM 23632</strain>
    </source>
</reference>